<dbReference type="PANTHER" id="PTHR21060">
    <property type="entry name" value="ACETATE KINASE"/>
    <property type="match status" value="1"/>
</dbReference>
<keyword evidence="6" id="KW-0460">Magnesium</keyword>
<keyword evidence="9" id="KW-1185">Reference proteome</keyword>
<dbReference type="GO" id="GO:0006083">
    <property type="term" value="P:acetate metabolic process"/>
    <property type="evidence" value="ECO:0007669"/>
    <property type="project" value="TreeGrafter"/>
</dbReference>
<dbReference type="EC" id="2.7.2.1" evidence="6"/>
<dbReference type="Gene3D" id="3.30.420.40">
    <property type="match status" value="2"/>
</dbReference>
<dbReference type="PANTHER" id="PTHR21060:SF15">
    <property type="entry name" value="ACETATE KINASE-RELATED"/>
    <property type="match status" value="1"/>
</dbReference>
<dbReference type="GO" id="GO:0006085">
    <property type="term" value="P:acetyl-CoA biosynthetic process"/>
    <property type="evidence" value="ECO:0007669"/>
    <property type="project" value="UniProtKB-UniRule"/>
</dbReference>
<comment type="subcellular location">
    <subcellularLocation>
        <location evidence="6">Cytoplasm</location>
    </subcellularLocation>
</comment>
<comment type="similarity">
    <text evidence="1 6 7">Belongs to the acetokinase family.</text>
</comment>
<dbReference type="UniPathway" id="UPA00340">
    <property type="reaction ID" value="UER00458"/>
</dbReference>
<evidence type="ECO:0000256" key="2">
    <source>
        <dbReference type="ARBA" id="ARBA00022679"/>
    </source>
</evidence>
<comment type="cofactor">
    <cofactor evidence="6">
        <name>Mg(2+)</name>
        <dbReference type="ChEBI" id="CHEBI:18420"/>
    </cofactor>
    <cofactor evidence="6">
        <name>Mn(2+)</name>
        <dbReference type="ChEBI" id="CHEBI:29035"/>
    </cofactor>
    <text evidence="6">Mg(2+). Can also accept Mn(2+).</text>
</comment>
<dbReference type="GO" id="GO:0008776">
    <property type="term" value="F:acetate kinase activity"/>
    <property type="evidence" value="ECO:0007669"/>
    <property type="project" value="UniProtKB-UniRule"/>
</dbReference>
<feature type="binding site" evidence="6">
    <location>
        <begin position="291"/>
        <end position="293"/>
    </location>
    <ligand>
        <name>ATP</name>
        <dbReference type="ChEBI" id="CHEBI:30616"/>
    </ligand>
</feature>
<feature type="binding site" evidence="6">
    <location>
        <position position="392"/>
    </location>
    <ligand>
        <name>Mg(2+)</name>
        <dbReference type="ChEBI" id="CHEBI:18420"/>
    </ligand>
</feature>
<comment type="function">
    <text evidence="6">Catalyzes the formation of acetyl phosphate from acetate and ATP. Can also catalyze the reverse reaction.</text>
</comment>
<feature type="binding site" evidence="6">
    <location>
        <begin position="339"/>
        <end position="343"/>
    </location>
    <ligand>
        <name>ATP</name>
        <dbReference type="ChEBI" id="CHEBI:30616"/>
    </ligand>
</feature>
<evidence type="ECO:0000256" key="3">
    <source>
        <dbReference type="ARBA" id="ARBA00022741"/>
    </source>
</evidence>
<feature type="binding site" evidence="6">
    <location>
        <begin position="216"/>
        <end position="220"/>
    </location>
    <ligand>
        <name>ATP</name>
        <dbReference type="ChEBI" id="CHEBI:30616"/>
    </ligand>
</feature>
<dbReference type="RefSeq" id="WP_155363112.1">
    <property type="nucleotide sequence ID" value="NZ_CP043930.1"/>
</dbReference>
<dbReference type="GO" id="GO:0005524">
    <property type="term" value="F:ATP binding"/>
    <property type="evidence" value="ECO:0007669"/>
    <property type="project" value="UniProtKB-KW"/>
</dbReference>
<gene>
    <name evidence="6" type="primary">ackA</name>
    <name evidence="8" type="ORF">F1728_04630</name>
</gene>
<dbReference type="NCBIfam" id="TIGR00016">
    <property type="entry name" value="ackA"/>
    <property type="match status" value="1"/>
</dbReference>
<dbReference type="PIRSF" id="PIRSF000722">
    <property type="entry name" value="Acetate_prop_kin"/>
    <property type="match status" value="1"/>
</dbReference>
<dbReference type="Pfam" id="PF00871">
    <property type="entry name" value="Acetate_kinase"/>
    <property type="match status" value="1"/>
</dbReference>
<feature type="binding site" evidence="6">
    <location>
        <position position="98"/>
    </location>
    <ligand>
        <name>substrate</name>
    </ligand>
</feature>
<dbReference type="PROSITE" id="PS01075">
    <property type="entry name" value="ACETATE_KINASE_1"/>
    <property type="match status" value="1"/>
</dbReference>
<dbReference type="InterPro" id="IPR023865">
    <property type="entry name" value="Aliphatic_acid_kinase_CS"/>
</dbReference>
<keyword evidence="6" id="KW-0479">Metal-binding</keyword>
<feature type="active site" description="Proton donor/acceptor" evidence="6">
    <location>
        <position position="155"/>
    </location>
</feature>
<comment type="subunit">
    <text evidence="6">Homodimer.</text>
</comment>
<feature type="site" description="Transition state stabilizer" evidence="6">
    <location>
        <position position="187"/>
    </location>
</feature>
<dbReference type="CDD" id="cd24010">
    <property type="entry name" value="ASKHA_NBD_AcK_PK"/>
    <property type="match status" value="1"/>
</dbReference>
<comment type="catalytic activity">
    <reaction evidence="6">
        <text>acetate + ATP = acetyl phosphate + ADP</text>
        <dbReference type="Rhea" id="RHEA:11352"/>
        <dbReference type="ChEBI" id="CHEBI:22191"/>
        <dbReference type="ChEBI" id="CHEBI:30089"/>
        <dbReference type="ChEBI" id="CHEBI:30616"/>
        <dbReference type="ChEBI" id="CHEBI:456216"/>
        <dbReference type="EC" id="2.7.2.1"/>
    </reaction>
</comment>
<dbReference type="InterPro" id="IPR004372">
    <property type="entry name" value="Ac/propionate_kinase"/>
</dbReference>
<reference evidence="8 9" key="1">
    <citation type="submission" date="2019-09" db="EMBL/GenBank/DDBJ databases">
        <title>Gimesia benthica sp. nov., a novel bacterium isolated from deep-sea water of the Northwest Indian Ocean.</title>
        <authorList>
            <person name="Dai X."/>
        </authorList>
    </citation>
    <scope>NUCLEOTIDE SEQUENCE [LARGE SCALE GENOMIC DNA]</scope>
    <source>
        <strain evidence="8 9">E7</strain>
    </source>
</reference>
<evidence type="ECO:0000256" key="4">
    <source>
        <dbReference type="ARBA" id="ARBA00022777"/>
    </source>
</evidence>
<accession>A0A6I6AAF3</accession>
<name>A0A6I6AAF3_9PLAN</name>
<feature type="site" description="Transition state stabilizer" evidence="6">
    <location>
        <position position="249"/>
    </location>
</feature>
<dbReference type="HAMAP" id="MF_00020">
    <property type="entry name" value="Acetate_kinase"/>
    <property type="match status" value="1"/>
</dbReference>
<dbReference type="InterPro" id="IPR043129">
    <property type="entry name" value="ATPase_NBD"/>
</dbReference>
<keyword evidence="2 6" id="KW-0808">Transferase</keyword>
<keyword evidence="3 6" id="KW-0547">Nucleotide-binding</keyword>
<evidence type="ECO:0000313" key="8">
    <source>
        <dbReference type="EMBL" id="QGQ22021.1"/>
    </source>
</evidence>
<evidence type="ECO:0000256" key="7">
    <source>
        <dbReference type="RuleBase" id="RU003835"/>
    </source>
</evidence>
<dbReference type="Proteomes" id="UP000427281">
    <property type="component" value="Chromosome"/>
</dbReference>
<evidence type="ECO:0000256" key="1">
    <source>
        <dbReference type="ARBA" id="ARBA00008748"/>
    </source>
</evidence>
<keyword evidence="5 6" id="KW-0067">ATP-binding</keyword>
<sequence length="408" mass="44496">MELATGGAVNQMSILVLNAGSSTLKYALFDDAAKTELAGGVIDWHGSDSSATFHFRTSGTEDSHTLVGSPDYRMAVNEILDRLTANGFDKPVTAVGHRIVHGGPAFNQAVLIDDRVREELEQISTLAPLHNPPALAAVEAARKVFPDAVHIAVFDTAFYSALPRREVVYPLPYQWFEEYGIRRYGFHGISHAYCAKRAAEILEREDDSNLRLIICHLGNGCSATAVRGEQPVATTMGFTPLEGLMMGTRSGSIDPGILLHLMEQHHMKRDHLDEILNRQSGLLGISGVSSDFREVEQSANAGHKRASLAIEMFATRIRSTIGAFAVTLGGIDALIFTAGIGEHSRTLRSRVCAGLQSLNVLLDEDKNQERSADSDIAQVDSTARILVIRTREEQDIAHAAQRLREESS</sequence>
<dbReference type="GO" id="GO:0000287">
    <property type="term" value="F:magnesium ion binding"/>
    <property type="evidence" value="ECO:0007669"/>
    <property type="project" value="UniProtKB-UniRule"/>
</dbReference>
<evidence type="ECO:0000256" key="6">
    <source>
        <dbReference type="HAMAP-Rule" id="MF_00020"/>
    </source>
</evidence>
<evidence type="ECO:0000256" key="5">
    <source>
        <dbReference type="ARBA" id="ARBA00022840"/>
    </source>
</evidence>
<feature type="binding site" evidence="6">
    <location>
        <position position="25"/>
    </location>
    <ligand>
        <name>ATP</name>
        <dbReference type="ChEBI" id="CHEBI:30616"/>
    </ligand>
</feature>
<organism evidence="8 9">
    <name type="scientific">Gimesia benthica</name>
    <dbReference type="NCBI Taxonomy" id="2608982"/>
    <lineage>
        <taxon>Bacteria</taxon>
        <taxon>Pseudomonadati</taxon>
        <taxon>Planctomycetota</taxon>
        <taxon>Planctomycetia</taxon>
        <taxon>Planctomycetales</taxon>
        <taxon>Planctomycetaceae</taxon>
        <taxon>Gimesia</taxon>
    </lineage>
</organism>
<keyword evidence="6" id="KW-0963">Cytoplasm</keyword>
<dbReference type="AlphaFoldDB" id="A0A6I6AAF3"/>
<keyword evidence="4 6" id="KW-0418">Kinase</keyword>
<dbReference type="SUPFAM" id="SSF53067">
    <property type="entry name" value="Actin-like ATPase domain"/>
    <property type="match status" value="2"/>
</dbReference>
<evidence type="ECO:0000313" key="9">
    <source>
        <dbReference type="Proteomes" id="UP000427281"/>
    </source>
</evidence>
<comment type="pathway">
    <text evidence="6">Metabolic intermediate biosynthesis; acetyl-CoA biosynthesis; acetyl-CoA from acetate: step 1/2.</text>
</comment>
<dbReference type="KEGG" id="gim:F1728_04630"/>
<proteinExistence type="inferred from homology"/>
<dbReference type="PRINTS" id="PR00471">
    <property type="entry name" value="ACETATEKNASE"/>
</dbReference>
<dbReference type="GO" id="GO:0005737">
    <property type="term" value="C:cytoplasm"/>
    <property type="evidence" value="ECO:0007669"/>
    <property type="project" value="UniProtKB-SubCell"/>
</dbReference>
<protein>
    <recommendedName>
        <fullName evidence="6">Acetate kinase</fullName>
        <ecNumber evidence="6">2.7.2.1</ecNumber>
    </recommendedName>
    <alternativeName>
        <fullName evidence="6">Acetokinase</fullName>
    </alternativeName>
</protein>
<dbReference type="EMBL" id="CP043930">
    <property type="protein sequence ID" value="QGQ22021.1"/>
    <property type="molecule type" value="Genomic_DNA"/>
</dbReference>
<dbReference type="InterPro" id="IPR000890">
    <property type="entry name" value="Aliphatic_acid_kin_short-chain"/>
</dbReference>
<feature type="binding site" evidence="6">
    <location>
        <position position="18"/>
    </location>
    <ligand>
        <name>Mg(2+)</name>
        <dbReference type="ChEBI" id="CHEBI:18420"/>
    </ligand>
</feature>